<proteinExistence type="predicted"/>
<protein>
    <submittedName>
        <fullName evidence="2">Sulfatase-modifying factor protein</fullName>
    </submittedName>
</protein>
<evidence type="ECO:0000259" key="1">
    <source>
        <dbReference type="Pfam" id="PF03781"/>
    </source>
</evidence>
<accession>A0A9Q5QWA7</accession>
<dbReference type="PANTHER" id="PTHR23150">
    <property type="entry name" value="SULFATASE MODIFYING FACTOR 1, 2"/>
    <property type="match status" value="1"/>
</dbReference>
<dbReference type="Proteomes" id="UP000190056">
    <property type="component" value="Unassembled WGS sequence"/>
</dbReference>
<dbReference type="AlphaFoldDB" id="A0A9Q5QWA7"/>
<dbReference type="EMBL" id="MTPU01000041">
    <property type="protein sequence ID" value="OPH09573.1"/>
    <property type="molecule type" value="Genomic_DNA"/>
</dbReference>
<dbReference type="InterPro" id="IPR042095">
    <property type="entry name" value="SUMF_sf"/>
</dbReference>
<dbReference type="Gene3D" id="3.90.1580.10">
    <property type="entry name" value="paralog of FGE (formylglycine-generating enzyme)"/>
    <property type="match status" value="1"/>
</dbReference>
<feature type="domain" description="Sulfatase-modifying factor enzyme-like" evidence="1">
    <location>
        <begin position="55"/>
        <end position="279"/>
    </location>
</feature>
<dbReference type="InterPro" id="IPR016187">
    <property type="entry name" value="CTDL_fold"/>
</dbReference>
<dbReference type="Pfam" id="PF03781">
    <property type="entry name" value="FGE-sulfatase"/>
    <property type="match status" value="1"/>
</dbReference>
<evidence type="ECO:0000313" key="3">
    <source>
        <dbReference type="Proteomes" id="UP000190056"/>
    </source>
</evidence>
<reference evidence="2 3" key="1">
    <citation type="submission" date="2017-01" db="EMBL/GenBank/DDBJ databases">
        <authorList>
            <person name="Abreu V.A."/>
            <person name="Popin R.V."/>
            <person name="Rigonato J."/>
            <person name="Andreote A.P."/>
            <person name="Schaker P.C."/>
            <person name="Hoff-Risseti C."/>
            <person name="Alvarenga D.O."/>
            <person name="Varani A.M."/>
            <person name="Fiore M.F."/>
        </authorList>
    </citation>
    <scope>NUCLEOTIDE SEQUENCE [LARGE SCALE GENOMIC DNA]</scope>
    <source>
        <strain evidence="2 3">CENA302</strain>
    </source>
</reference>
<dbReference type="InterPro" id="IPR005532">
    <property type="entry name" value="SUMF_dom"/>
</dbReference>
<dbReference type="PANTHER" id="PTHR23150:SF35">
    <property type="entry name" value="BLL6746 PROTEIN"/>
    <property type="match status" value="1"/>
</dbReference>
<dbReference type="GO" id="GO:0120147">
    <property type="term" value="F:formylglycine-generating oxidase activity"/>
    <property type="evidence" value="ECO:0007669"/>
    <property type="project" value="TreeGrafter"/>
</dbReference>
<name>A0A9Q5QWA7_9CYAN</name>
<dbReference type="InterPro" id="IPR051043">
    <property type="entry name" value="Sulfatase_Mod_Factor_Kinase"/>
</dbReference>
<gene>
    <name evidence="2" type="ORF">CENA302_09995</name>
</gene>
<organism evidence="2 3">
    <name type="scientific">Cylindrospermopsis raciborskii CENA302</name>
    <dbReference type="NCBI Taxonomy" id="1170768"/>
    <lineage>
        <taxon>Bacteria</taxon>
        <taxon>Bacillati</taxon>
        <taxon>Cyanobacteriota</taxon>
        <taxon>Cyanophyceae</taxon>
        <taxon>Nostocales</taxon>
        <taxon>Aphanizomenonaceae</taxon>
        <taxon>Cylindrospermopsis</taxon>
    </lineage>
</organism>
<comment type="caution">
    <text evidence="2">The sequence shown here is derived from an EMBL/GenBank/DDBJ whole genome shotgun (WGS) entry which is preliminary data.</text>
</comment>
<sequence>MTLQPIETKSATLRNKMRTFSFEVVSSNKEGKILNKKSVSANYFVEDLGNGIILEMIEIPGGIFMMGSQENEKDRNINEGPLHQVKISSFFMGKYLITQEQYYAIIGNNPSNFRGNKNPVEEVSWQNAVKFCQKLSQRTGKIYTLPSEAQWEYACRSKTITPFYFGDNITTDLVNYNGNYPYGLASKEQWRKKTTEVGTFPPNAFGLYDMSGNLWEWCLDTWHNNYQGAPSDGSPWFSNSMIPRHVLRGGSWFNSAKDCRSASRNCNFDHGNDYGFRVVTAPLLWN</sequence>
<evidence type="ECO:0000313" key="2">
    <source>
        <dbReference type="EMBL" id="OPH09573.1"/>
    </source>
</evidence>
<dbReference type="SUPFAM" id="SSF56436">
    <property type="entry name" value="C-type lectin-like"/>
    <property type="match status" value="1"/>
</dbReference>